<keyword evidence="5" id="KW-1185">Reference proteome</keyword>
<dbReference type="InterPro" id="IPR051545">
    <property type="entry name" value="NAD(P)H_dehydrogenase_qn"/>
</dbReference>
<dbReference type="SUPFAM" id="SSF52218">
    <property type="entry name" value="Flavoproteins"/>
    <property type="match status" value="1"/>
</dbReference>
<dbReference type="Proteomes" id="UP000240509">
    <property type="component" value="Unassembled WGS sequence"/>
</dbReference>
<dbReference type="EMBL" id="PZJJ01000030">
    <property type="protein sequence ID" value="PTL37871.1"/>
    <property type="molecule type" value="Genomic_DNA"/>
</dbReference>
<evidence type="ECO:0000313" key="4">
    <source>
        <dbReference type="EMBL" id="PTL37871.1"/>
    </source>
</evidence>
<proteinExistence type="inferred from homology"/>
<keyword evidence="2" id="KW-0560">Oxidoreductase</keyword>
<dbReference type="GO" id="GO:0005829">
    <property type="term" value="C:cytosol"/>
    <property type="evidence" value="ECO:0007669"/>
    <property type="project" value="TreeGrafter"/>
</dbReference>
<dbReference type="GO" id="GO:0003955">
    <property type="term" value="F:NAD(P)H dehydrogenase (quinone) activity"/>
    <property type="evidence" value="ECO:0007669"/>
    <property type="project" value="TreeGrafter"/>
</dbReference>
<feature type="domain" description="Flavodoxin-like fold" evidence="3">
    <location>
        <begin position="1"/>
        <end position="177"/>
    </location>
</feature>
<evidence type="ECO:0000313" key="5">
    <source>
        <dbReference type="Proteomes" id="UP000240509"/>
    </source>
</evidence>
<dbReference type="PANTHER" id="PTHR10204:SF34">
    <property type="entry name" value="NAD(P)H DEHYDROGENASE [QUINONE] 1 ISOFORM 1"/>
    <property type="match status" value="1"/>
</dbReference>
<dbReference type="InterPro" id="IPR003680">
    <property type="entry name" value="Flavodoxin_fold"/>
</dbReference>
<evidence type="ECO:0000259" key="3">
    <source>
        <dbReference type="Pfam" id="PF02525"/>
    </source>
</evidence>
<sequence>MKLMIIYMHPSWDSFNGAVYEAVTKHLPKEEVTVYAPGVEAFDPHLTWEEYKNSLNYEYAAELEAPHRDLQEAEHVLFMFPLWWGSFPASGKGFIDRVFSYGLAYELEGEKPVPKLNGKKASLVFTTGTPPDAFHEGGLYRNVVNNIDDHLLDFCGLELSTVLHFGDVIQASDEKRNRMLLDAETFARNLAFELTE</sequence>
<name>A0A2T4U390_9BACI</name>
<comment type="caution">
    <text evidence="4">The sequence shown here is derived from an EMBL/GenBank/DDBJ whole genome shotgun (WGS) entry which is preliminary data.</text>
</comment>
<dbReference type="Gene3D" id="3.40.50.360">
    <property type="match status" value="1"/>
</dbReference>
<dbReference type="Pfam" id="PF02525">
    <property type="entry name" value="Flavodoxin_2"/>
    <property type="match status" value="1"/>
</dbReference>
<dbReference type="PANTHER" id="PTHR10204">
    <property type="entry name" value="NAD P H OXIDOREDUCTASE-RELATED"/>
    <property type="match status" value="1"/>
</dbReference>
<comment type="similarity">
    <text evidence="1">Belongs to the NAD(P)H dehydrogenase (quinone) family.</text>
</comment>
<gene>
    <name evidence="4" type="ORF">C6Y45_14105</name>
</gene>
<protein>
    <recommendedName>
        <fullName evidence="3">Flavodoxin-like fold domain-containing protein</fullName>
    </recommendedName>
</protein>
<dbReference type="AlphaFoldDB" id="A0A2T4U390"/>
<evidence type="ECO:0000256" key="2">
    <source>
        <dbReference type="ARBA" id="ARBA00023002"/>
    </source>
</evidence>
<evidence type="ECO:0000256" key="1">
    <source>
        <dbReference type="ARBA" id="ARBA00006252"/>
    </source>
</evidence>
<accession>A0A2T4U390</accession>
<organism evidence="4 5">
    <name type="scientific">Alkalicoccus saliphilus</name>
    <dbReference type="NCBI Taxonomy" id="200989"/>
    <lineage>
        <taxon>Bacteria</taxon>
        <taxon>Bacillati</taxon>
        <taxon>Bacillota</taxon>
        <taxon>Bacilli</taxon>
        <taxon>Bacillales</taxon>
        <taxon>Bacillaceae</taxon>
        <taxon>Alkalicoccus</taxon>
    </lineage>
</organism>
<dbReference type="OrthoDB" id="9798454at2"/>
<reference evidence="4 5" key="1">
    <citation type="submission" date="2018-03" db="EMBL/GenBank/DDBJ databases">
        <title>Alkalicoccus saliphilus sp. nov., isolated from a mineral pool.</title>
        <authorList>
            <person name="Zhao B."/>
        </authorList>
    </citation>
    <scope>NUCLEOTIDE SEQUENCE [LARGE SCALE GENOMIC DNA]</scope>
    <source>
        <strain evidence="4 5">6AG</strain>
    </source>
</reference>
<dbReference type="InterPro" id="IPR029039">
    <property type="entry name" value="Flavoprotein-like_sf"/>
</dbReference>